<dbReference type="Pfam" id="PF13088">
    <property type="entry name" value="BNR_2"/>
    <property type="match status" value="1"/>
</dbReference>
<dbReference type="Proteomes" id="UP000256964">
    <property type="component" value="Unassembled WGS sequence"/>
</dbReference>
<evidence type="ECO:0000256" key="1">
    <source>
        <dbReference type="SAM" id="SignalP"/>
    </source>
</evidence>
<dbReference type="SUPFAM" id="SSF50939">
    <property type="entry name" value="Sialidases"/>
    <property type="match status" value="1"/>
</dbReference>
<keyword evidence="3" id="KW-0378">Hydrolase</keyword>
<evidence type="ECO:0000313" key="3">
    <source>
        <dbReference type="EMBL" id="RDX56566.1"/>
    </source>
</evidence>
<dbReference type="PANTHER" id="PTHR38792">
    <property type="entry name" value="BNR/ASP-BOX REPEAT DOMAIN PROTEIN (AFU_ORTHOLOGUE AFUA_7G06430)-RELATED"/>
    <property type="match status" value="1"/>
</dbReference>
<proteinExistence type="predicted"/>
<evidence type="ECO:0000313" key="4">
    <source>
        <dbReference type="Proteomes" id="UP000256964"/>
    </source>
</evidence>
<dbReference type="STRING" id="139420.A0A371DVJ6"/>
<sequence>MRQSLLLSLLVTLATVSYAAPATPSPSTHSGDLSTTNELRTNHTLARRAGLVPHVDATSIDVSPSGSGAYPRLARLSDGTLLASYTAGSGNTRVLTVSQSTDGGKTYTALGTIGQSTGDLDNAYLLQLANGDVVAAYRNHDLDANRNPTFYRLTASISHDKGKTWSFLSQIAQRSATATKNGLWEPFLRLSKKDGSLQVYYASENANNDQDILLQSSTDNGLTWSSPITVAGGTTTGRDGMPGCANFNDGANKLMCVFETTEGRSGGTFSVKSVVSTDEGATWGQRSPVYAPSAANANAGAPQLVATTDNNLVVSFMTDEDSSTHNWPNQNVAFKIVTGGPVATGSWGHKTTVTAPQSAWPGLLANPDGSVFACAGHDPEGSVCHTVTFTPN</sequence>
<keyword evidence="4" id="KW-1185">Reference proteome</keyword>
<organism evidence="3 4">
    <name type="scientific">Lentinus brumalis</name>
    <dbReference type="NCBI Taxonomy" id="2498619"/>
    <lineage>
        <taxon>Eukaryota</taxon>
        <taxon>Fungi</taxon>
        <taxon>Dikarya</taxon>
        <taxon>Basidiomycota</taxon>
        <taxon>Agaricomycotina</taxon>
        <taxon>Agaricomycetes</taxon>
        <taxon>Polyporales</taxon>
        <taxon>Polyporaceae</taxon>
        <taxon>Lentinus</taxon>
    </lineage>
</organism>
<dbReference type="CDD" id="cd15482">
    <property type="entry name" value="Sialidase_non-viral"/>
    <property type="match status" value="1"/>
</dbReference>
<accession>A0A371DVJ6</accession>
<feature type="signal peptide" evidence="1">
    <location>
        <begin position="1"/>
        <end position="19"/>
    </location>
</feature>
<dbReference type="PANTHER" id="PTHR38792:SF3">
    <property type="entry name" value="BNR_ASP-BOX REPEAT DOMAIN PROTEIN (AFU_ORTHOLOGUE AFUA_7G06430)-RELATED"/>
    <property type="match status" value="1"/>
</dbReference>
<dbReference type="AlphaFoldDB" id="A0A371DVJ6"/>
<dbReference type="Gene3D" id="2.120.10.10">
    <property type="match status" value="1"/>
</dbReference>
<evidence type="ECO:0000259" key="2">
    <source>
        <dbReference type="Pfam" id="PF13088"/>
    </source>
</evidence>
<reference evidence="3 4" key="1">
    <citation type="journal article" date="2018" name="Biotechnol. Biofuels">
        <title>Integrative visual omics of the white-rot fungus Polyporus brumalis exposes the biotechnological potential of its oxidative enzymes for delignifying raw plant biomass.</title>
        <authorList>
            <person name="Miyauchi S."/>
            <person name="Rancon A."/>
            <person name="Drula E."/>
            <person name="Hage H."/>
            <person name="Chaduli D."/>
            <person name="Favel A."/>
            <person name="Grisel S."/>
            <person name="Henrissat B."/>
            <person name="Herpoel-Gimbert I."/>
            <person name="Ruiz-Duenas F.J."/>
            <person name="Chevret D."/>
            <person name="Hainaut M."/>
            <person name="Lin J."/>
            <person name="Wang M."/>
            <person name="Pangilinan J."/>
            <person name="Lipzen A."/>
            <person name="Lesage-Meessen L."/>
            <person name="Navarro D."/>
            <person name="Riley R."/>
            <person name="Grigoriev I.V."/>
            <person name="Zhou S."/>
            <person name="Raouche S."/>
            <person name="Rosso M.N."/>
        </authorList>
    </citation>
    <scope>NUCLEOTIDE SEQUENCE [LARGE SCALE GENOMIC DNA]</scope>
    <source>
        <strain evidence="3 4">BRFM 1820</strain>
    </source>
</reference>
<protein>
    <submittedName>
        <fullName evidence="3">Glycoside hydrolase family 93 protein</fullName>
    </submittedName>
</protein>
<dbReference type="OrthoDB" id="2739686at2759"/>
<dbReference type="InterPro" id="IPR036278">
    <property type="entry name" value="Sialidase_sf"/>
</dbReference>
<gene>
    <name evidence="3" type="ORF">OH76DRAFT_397425</name>
</gene>
<keyword evidence="1" id="KW-0732">Signal</keyword>
<feature type="domain" description="Sialidase" evidence="2">
    <location>
        <begin position="155"/>
        <end position="316"/>
    </location>
</feature>
<name>A0A371DVJ6_9APHY</name>
<feature type="chain" id="PRO_5016860944" evidence="1">
    <location>
        <begin position="20"/>
        <end position="392"/>
    </location>
</feature>
<dbReference type="EMBL" id="KZ857380">
    <property type="protein sequence ID" value="RDX56566.1"/>
    <property type="molecule type" value="Genomic_DNA"/>
</dbReference>
<dbReference type="GO" id="GO:0016787">
    <property type="term" value="F:hydrolase activity"/>
    <property type="evidence" value="ECO:0007669"/>
    <property type="project" value="UniProtKB-KW"/>
</dbReference>
<dbReference type="InterPro" id="IPR011040">
    <property type="entry name" value="Sialidase"/>
</dbReference>